<name>A0A9J6DVN4_RHIMP</name>
<evidence type="ECO:0000256" key="1">
    <source>
        <dbReference type="ARBA" id="ARBA00004613"/>
    </source>
</evidence>
<evidence type="ECO:0000256" key="2">
    <source>
        <dbReference type="ARBA" id="ARBA00022525"/>
    </source>
</evidence>
<evidence type="ECO:0000313" key="3">
    <source>
        <dbReference type="EMBL" id="KAH8026054.1"/>
    </source>
</evidence>
<keyword evidence="2" id="KW-0964">Secreted</keyword>
<dbReference type="AlphaFoldDB" id="A0A9J6DVN4"/>
<reference evidence="3" key="2">
    <citation type="submission" date="2021-09" db="EMBL/GenBank/DDBJ databases">
        <authorList>
            <person name="Jia N."/>
            <person name="Wang J."/>
            <person name="Shi W."/>
            <person name="Du L."/>
            <person name="Sun Y."/>
            <person name="Zhan W."/>
            <person name="Jiang J."/>
            <person name="Wang Q."/>
            <person name="Zhang B."/>
            <person name="Ji P."/>
            <person name="Sakyi L.B."/>
            <person name="Cui X."/>
            <person name="Yuan T."/>
            <person name="Jiang B."/>
            <person name="Yang W."/>
            <person name="Lam T.T.-Y."/>
            <person name="Chang Q."/>
            <person name="Ding S."/>
            <person name="Wang X."/>
            <person name="Zhu J."/>
            <person name="Ruan X."/>
            <person name="Zhao L."/>
            <person name="Wei J."/>
            <person name="Que T."/>
            <person name="Du C."/>
            <person name="Cheng J."/>
            <person name="Dai P."/>
            <person name="Han X."/>
            <person name="Huang E."/>
            <person name="Gao Y."/>
            <person name="Liu J."/>
            <person name="Shao H."/>
            <person name="Ye R."/>
            <person name="Li L."/>
            <person name="Wei W."/>
            <person name="Wang X."/>
            <person name="Wang C."/>
            <person name="Huo Q."/>
            <person name="Li W."/>
            <person name="Guo W."/>
            <person name="Chen H."/>
            <person name="Chen S."/>
            <person name="Zhou L."/>
            <person name="Zhou L."/>
            <person name="Ni X."/>
            <person name="Tian J."/>
            <person name="Zhou Y."/>
            <person name="Sheng Y."/>
            <person name="Liu T."/>
            <person name="Pan Y."/>
            <person name="Xia L."/>
            <person name="Li J."/>
            <person name="Zhao F."/>
            <person name="Cao W."/>
        </authorList>
    </citation>
    <scope>NUCLEOTIDE SEQUENCE</scope>
    <source>
        <strain evidence="3">Rmic-2018</strain>
        <tissue evidence="3">Larvae</tissue>
    </source>
</reference>
<dbReference type="PANTHER" id="PTHR41146">
    <property type="entry name" value="DIURETIC HORMONE CLASS 2"/>
    <property type="match status" value="1"/>
</dbReference>
<proteinExistence type="predicted"/>
<keyword evidence="4" id="KW-1185">Reference proteome</keyword>
<dbReference type="GO" id="GO:0005615">
    <property type="term" value="C:extracellular space"/>
    <property type="evidence" value="ECO:0007669"/>
    <property type="project" value="TreeGrafter"/>
</dbReference>
<protein>
    <submittedName>
        <fullName evidence="3">Uncharacterized protein</fullName>
    </submittedName>
</protein>
<accession>A0A9J6DVN4</accession>
<dbReference type="GO" id="GO:0007589">
    <property type="term" value="P:body fluid secretion"/>
    <property type="evidence" value="ECO:0007669"/>
    <property type="project" value="InterPro"/>
</dbReference>
<sequence length="120" mass="12941">MRLESIVVPTAPAMVRSVSVAILVLVAVVLLARASSSAPANFETESWDRDRQNAVYDSSLTPDEDYLLSLLRSRSSNFDVMPKRSRGMLDFGMTRGASGAKAAKARLGLKLANDPFGPGR</sequence>
<evidence type="ECO:0000313" key="4">
    <source>
        <dbReference type="Proteomes" id="UP000821866"/>
    </source>
</evidence>
<dbReference type="PANTHER" id="PTHR41146:SF1">
    <property type="entry name" value="DIURETIC HORMONE CLASS 2"/>
    <property type="match status" value="1"/>
</dbReference>
<gene>
    <name evidence="3" type="ORF">HPB51_015403</name>
</gene>
<comment type="caution">
    <text evidence="3">The sequence shown here is derived from an EMBL/GenBank/DDBJ whole genome shotgun (WGS) entry which is preliminary data.</text>
</comment>
<dbReference type="Proteomes" id="UP000821866">
    <property type="component" value="Unassembled WGS sequence"/>
</dbReference>
<dbReference type="EMBL" id="JABSTU010000007">
    <property type="protein sequence ID" value="KAH8026054.1"/>
    <property type="molecule type" value="Genomic_DNA"/>
</dbReference>
<dbReference type="GO" id="GO:0008613">
    <property type="term" value="F:diuretic hormone activity"/>
    <property type="evidence" value="ECO:0007669"/>
    <property type="project" value="InterPro"/>
</dbReference>
<reference evidence="3" key="1">
    <citation type="journal article" date="2020" name="Cell">
        <title>Large-Scale Comparative Analyses of Tick Genomes Elucidate Their Genetic Diversity and Vector Capacities.</title>
        <authorList>
            <consortium name="Tick Genome and Microbiome Consortium (TIGMIC)"/>
            <person name="Jia N."/>
            <person name="Wang J."/>
            <person name="Shi W."/>
            <person name="Du L."/>
            <person name="Sun Y."/>
            <person name="Zhan W."/>
            <person name="Jiang J.F."/>
            <person name="Wang Q."/>
            <person name="Zhang B."/>
            <person name="Ji P."/>
            <person name="Bell-Sakyi L."/>
            <person name="Cui X.M."/>
            <person name="Yuan T.T."/>
            <person name="Jiang B.G."/>
            <person name="Yang W.F."/>
            <person name="Lam T.T."/>
            <person name="Chang Q.C."/>
            <person name="Ding S.J."/>
            <person name="Wang X.J."/>
            <person name="Zhu J.G."/>
            <person name="Ruan X.D."/>
            <person name="Zhao L."/>
            <person name="Wei J.T."/>
            <person name="Ye R.Z."/>
            <person name="Que T.C."/>
            <person name="Du C.H."/>
            <person name="Zhou Y.H."/>
            <person name="Cheng J.X."/>
            <person name="Dai P.F."/>
            <person name="Guo W.B."/>
            <person name="Han X.H."/>
            <person name="Huang E.J."/>
            <person name="Li L.F."/>
            <person name="Wei W."/>
            <person name="Gao Y.C."/>
            <person name="Liu J.Z."/>
            <person name="Shao H.Z."/>
            <person name="Wang X."/>
            <person name="Wang C.C."/>
            <person name="Yang T.C."/>
            <person name="Huo Q.B."/>
            <person name="Li W."/>
            <person name="Chen H.Y."/>
            <person name="Chen S.E."/>
            <person name="Zhou L.G."/>
            <person name="Ni X.B."/>
            <person name="Tian J.H."/>
            <person name="Sheng Y."/>
            <person name="Liu T."/>
            <person name="Pan Y.S."/>
            <person name="Xia L.Y."/>
            <person name="Li J."/>
            <person name="Zhao F."/>
            <person name="Cao W.C."/>
        </authorList>
    </citation>
    <scope>NUCLEOTIDE SEQUENCE</scope>
    <source>
        <strain evidence="3">Rmic-2018</strain>
    </source>
</reference>
<dbReference type="InterPro" id="IPR034439">
    <property type="entry name" value="DH2-like"/>
</dbReference>
<comment type="subcellular location">
    <subcellularLocation>
        <location evidence="1">Secreted</location>
    </subcellularLocation>
</comment>
<organism evidence="3 4">
    <name type="scientific">Rhipicephalus microplus</name>
    <name type="common">Cattle tick</name>
    <name type="synonym">Boophilus microplus</name>
    <dbReference type="NCBI Taxonomy" id="6941"/>
    <lineage>
        <taxon>Eukaryota</taxon>
        <taxon>Metazoa</taxon>
        <taxon>Ecdysozoa</taxon>
        <taxon>Arthropoda</taxon>
        <taxon>Chelicerata</taxon>
        <taxon>Arachnida</taxon>
        <taxon>Acari</taxon>
        <taxon>Parasitiformes</taxon>
        <taxon>Ixodida</taxon>
        <taxon>Ixodoidea</taxon>
        <taxon>Ixodidae</taxon>
        <taxon>Rhipicephalinae</taxon>
        <taxon>Rhipicephalus</taxon>
        <taxon>Boophilus</taxon>
    </lineage>
</organism>
<dbReference type="VEuPathDB" id="VectorBase:LOC119170371"/>
<dbReference type="GO" id="GO:0001664">
    <property type="term" value="F:G protein-coupled receptor binding"/>
    <property type="evidence" value="ECO:0007669"/>
    <property type="project" value="TreeGrafter"/>
</dbReference>